<evidence type="ECO:0000313" key="2">
    <source>
        <dbReference type="EMBL" id="XCH49039.1"/>
    </source>
</evidence>
<reference evidence="2" key="1">
    <citation type="submission" date="2024-01" db="EMBL/GenBank/DDBJ databases">
        <title>The first autotrophic representatives of the genus Thermodesulfovibrio.</title>
        <authorList>
            <person name="Maltseva A.I."/>
            <person name="Elcheninov A.G."/>
            <person name="Kublanov I.V."/>
            <person name="Lebedinsky A.V."/>
            <person name="Frolov E.N."/>
        </authorList>
    </citation>
    <scope>NUCLEOTIDE SEQUENCE</scope>
    <source>
        <strain evidence="2">3462-1</strain>
    </source>
</reference>
<evidence type="ECO:0000256" key="1">
    <source>
        <dbReference type="SAM" id="Phobius"/>
    </source>
</evidence>
<accession>A0AAU8H6D9</accession>
<keyword evidence="1" id="KW-0812">Transmembrane</keyword>
<keyword evidence="1" id="KW-0472">Membrane</keyword>
<proteinExistence type="predicted"/>
<keyword evidence="1" id="KW-1133">Transmembrane helix</keyword>
<gene>
    <name evidence="2" type="ORF">V4D31_02500</name>
</gene>
<organism evidence="2">
    <name type="scientific">Thermodesulfovibrio obliviosus</name>
    <dbReference type="NCBI Taxonomy" id="3118332"/>
    <lineage>
        <taxon>Bacteria</taxon>
        <taxon>Pseudomonadati</taxon>
        <taxon>Nitrospirota</taxon>
        <taxon>Thermodesulfovibrionia</taxon>
        <taxon>Thermodesulfovibrionales</taxon>
        <taxon>Thermodesulfovibrionaceae</taxon>
        <taxon>Thermodesulfovibrio</taxon>
    </lineage>
</organism>
<feature type="transmembrane region" description="Helical" evidence="1">
    <location>
        <begin position="33"/>
        <end position="58"/>
    </location>
</feature>
<dbReference type="KEGG" id="tob:V4D31_02500"/>
<dbReference type="EMBL" id="CP144374">
    <property type="protein sequence ID" value="XCH49039.1"/>
    <property type="molecule type" value="Genomic_DNA"/>
</dbReference>
<dbReference type="RefSeq" id="WP_353686675.1">
    <property type="nucleotide sequence ID" value="NZ_CP144374.1"/>
</dbReference>
<name>A0AAU8H6D9_9BACT</name>
<protein>
    <submittedName>
        <fullName evidence="2">Uncharacterized protein</fullName>
    </submittedName>
</protein>
<sequence>MFTVSSITLAGVTILLLVSMTVGLKFLVGVLSFFAKLMLFVVLLSFFTYFIWIKLLLLDTSDKRIVLKEWINLWRRIKNIL</sequence>
<dbReference type="AlphaFoldDB" id="A0AAU8H6D9"/>